<keyword evidence="2" id="KW-1185">Reference proteome</keyword>
<sequence>MEEFSRIRREIHAALSDSVDTRTTIEKLRELIGKGDAVPNCLLLQTIASYSKDLFAVLGVISELGDIGFPMESESDVDMETTLMPYLNALASFRERVRN</sequence>
<evidence type="ECO:0000313" key="2">
    <source>
        <dbReference type="Proteomes" id="UP000271889"/>
    </source>
</evidence>
<accession>A0A3P6TIS1</accession>
<dbReference type="AlphaFoldDB" id="A0A3P6TIS1"/>
<feature type="non-terminal residue" evidence="1">
    <location>
        <position position="99"/>
    </location>
</feature>
<dbReference type="EMBL" id="UYRV01029193">
    <property type="protein sequence ID" value="VDK83239.1"/>
    <property type="molecule type" value="Genomic_DNA"/>
</dbReference>
<dbReference type="OrthoDB" id="438179at2759"/>
<protein>
    <submittedName>
        <fullName evidence="1">Uncharacterized protein</fullName>
    </submittedName>
</protein>
<organism evidence="1 2">
    <name type="scientific">Cylicostephanus goldi</name>
    <name type="common">Nematode worm</name>
    <dbReference type="NCBI Taxonomy" id="71465"/>
    <lineage>
        <taxon>Eukaryota</taxon>
        <taxon>Metazoa</taxon>
        <taxon>Ecdysozoa</taxon>
        <taxon>Nematoda</taxon>
        <taxon>Chromadorea</taxon>
        <taxon>Rhabditida</taxon>
        <taxon>Rhabditina</taxon>
        <taxon>Rhabditomorpha</taxon>
        <taxon>Strongyloidea</taxon>
        <taxon>Strongylidae</taxon>
        <taxon>Cylicostephanus</taxon>
    </lineage>
</organism>
<reference evidence="1 2" key="1">
    <citation type="submission" date="2018-11" db="EMBL/GenBank/DDBJ databases">
        <authorList>
            <consortium name="Pathogen Informatics"/>
        </authorList>
    </citation>
    <scope>NUCLEOTIDE SEQUENCE [LARGE SCALE GENOMIC DNA]</scope>
</reference>
<gene>
    <name evidence="1" type="ORF">CGOC_LOCUS8099</name>
</gene>
<evidence type="ECO:0000313" key="1">
    <source>
        <dbReference type="EMBL" id="VDK83239.1"/>
    </source>
</evidence>
<proteinExistence type="predicted"/>
<dbReference type="Proteomes" id="UP000271889">
    <property type="component" value="Unassembled WGS sequence"/>
</dbReference>
<name>A0A3P6TIS1_CYLGO</name>